<proteinExistence type="inferred from homology"/>
<evidence type="ECO:0000256" key="1">
    <source>
        <dbReference type="RuleBase" id="RU003513"/>
    </source>
</evidence>
<dbReference type="InterPro" id="IPR003331">
    <property type="entry name" value="UDP_GlcNAc_Epimerase_2_dom"/>
</dbReference>
<dbReference type="EMBL" id="CACRTR010000023">
    <property type="protein sequence ID" value="VYU76019.1"/>
    <property type="molecule type" value="Genomic_DNA"/>
</dbReference>
<comment type="similarity">
    <text evidence="1">Belongs to the UDP-N-acetylglucosamine 2-epimerase family.</text>
</comment>
<dbReference type="Pfam" id="PF02350">
    <property type="entry name" value="Epimerase_2"/>
    <property type="match status" value="1"/>
</dbReference>
<organism evidence="3">
    <name type="scientific">Eubacterium limosum</name>
    <dbReference type="NCBI Taxonomy" id="1736"/>
    <lineage>
        <taxon>Bacteria</taxon>
        <taxon>Bacillati</taxon>
        <taxon>Bacillota</taxon>
        <taxon>Clostridia</taxon>
        <taxon>Eubacteriales</taxon>
        <taxon>Eubacteriaceae</taxon>
        <taxon>Eubacterium</taxon>
    </lineage>
</organism>
<dbReference type="SUPFAM" id="SSF53756">
    <property type="entry name" value="UDP-Glycosyltransferase/glycogen phosphorylase"/>
    <property type="match status" value="1"/>
</dbReference>
<feature type="domain" description="UDP-N-acetylglucosamine 2-epimerase" evidence="2">
    <location>
        <begin position="25"/>
        <end position="359"/>
    </location>
</feature>
<dbReference type="EC" id="5.1.3.23" evidence="3"/>
<dbReference type="Gene3D" id="3.40.50.2000">
    <property type="entry name" value="Glycogen Phosphorylase B"/>
    <property type="match status" value="2"/>
</dbReference>
<sequence>MKIVTVVGARPQFIKAAAVSRKLRENHKEILVHTGQHYDANMSEVFFKELSIPQPDYNLGVGSGSHAKQTAEMMVGVEEILLKERPDYLMVYGDTNSTLAGAIAASKILIPIIHVEAGLRSFNMAMPEEQNRILTDRVSKLLFCPTDTAVRHLKDEGIVNGVCNVGDVMCDAVLYYSKNLENYSDDYFWNRQIGIFGGVDPASKWYLATIHRAENTNTAQKVEAILNAFENLDAPVLFPVHPRTKGLVKELIGKNKYTNILFVEPMGYLDMLFFTKNAIKVVTDSGGLQKEAYILDTPCITVRDQTEWVETLKGNHNILAKPDSDDIFQKVNYTEIDFKNKANHYGIGDAADKICKILEDVKK</sequence>
<gene>
    <name evidence="3" type="primary">wbpI_1</name>
    <name evidence="3" type="ORF">ELLFYP34_01276</name>
</gene>
<evidence type="ECO:0000259" key="2">
    <source>
        <dbReference type="Pfam" id="PF02350"/>
    </source>
</evidence>
<dbReference type="NCBIfam" id="TIGR00236">
    <property type="entry name" value="wecB"/>
    <property type="match status" value="1"/>
</dbReference>
<keyword evidence="1 3" id="KW-0413">Isomerase</keyword>
<evidence type="ECO:0000313" key="3">
    <source>
        <dbReference type="EMBL" id="VYU76019.1"/>
    </source>
</evidence>
<dbReference type="AlphaFoldDB" id="A0A6N3HJU1"/>
<dbReference type="GO" id="GO:0016853">
    <property type="term" value="F:isomerase activity"/>
    <property type="evidence" value="ECO:0007669"/>
    <property type="project" value="UniProtKB-KW"/>
</dbReference>
<dbReference type="PANTHER" id="PTHR43174">
    <property type="entry name" value="UDP-N-ACETYLGLUCOSAMINE 2-EPIMERASE"/>
    <property type="match status" value="1"/>
</dbReference>
<accession>A0A6N3HJU1</accession>
<protein>
    <submittedName>
        <fullName evidence="3">UDP-2,3-diacetamido-2,3-dideoxy-D-glucuronate 2-epimerase</fullName>
        <ecNumber evidence="3">5.1.3.23</ecNumber>
    </submittedName>
</protein>
<dbReference type="PANTHER" id="PTHR43174:SF1">
    <property type="entry name" value="UDP-N-ACETYLGLUCOSAMINE 2-EPIMERASE"/>
    <property type="match status" value="1"/>
</dbReference>
<name>A0A6N3HJU1_EUBLI</name>
<reference evidence="3" key="1">
    <citation type="submission" date="2019-11" db="EMBL/GenBank/DDBJ databases">
        <authorList>
            <person name="Feng L."/>
        </authorList>
    </citation>
    <scope>NUCLEOTIDE SEQUENCE</scope>
    <source>
        <strain evidence="3">ElimosumLFYP34</strain>
    </source>
</reference>
<dbReference type="CDD" id="cd03786">
    <property type="entry name" value="GTB_UDP-GlcNAc_2-Epimerase"/>
    <property type="match status" value="1"/>
</dbReference>
<dbReference type="InterPro" id="IPR029767">
    <property type="entry name" value="WecB-like"/>
</dbReference>